<evidence type="ECO:0000313" key="4">
    <source>
        <dbReference type="Proteomes" id="UP001176961"/>
    </source>
</evidence>
<comment type="caution">
    <text evidence="3">The sequence shown here is derived from an EMBL/GenBank/DDBJ whole genome shotgun (WGS) entry which is preliminary data.</text>
</comment>
<accession>A0AA36M0E1</accession>
<reference evidence="3" key="1">
    <citation type="submission" date="2023-07" db="EMBL/GenBank/DDBJ databases">
        <authorList>
            <consortium name="CYATHOMIX"/>
        </authorList>
    </citation>
    <scope>NUCLEOTIDE SEQUENCE</scope>
    <source>
        <strain evidence="3">N/A</strain>
    </source>
</reference>
<name>A0AA36M0E1_CYLNA</name>
<gene>
    <name evidence="3" type="ORF">CYNAS_LOCUS6633</name>
</gene>
<evidence type="ECO:0000256" key="1">
    <source>
        <dbReference type="SAM" id="MobiDB-lite"/>
    </source>
</evidence>
<organism evidence="3 4">
    <name type="scientific">Cylicocyclus nassatus</name>
    <name type="common">Nematode worm</name>
    <dbReference type="NCBI Taxonomy" id="53992"/>
    <lineage>
        <taxon>Eukaryota</taxon>
        <taxon>Metazoa</taxon>
        <taxon>Ecdysozoa</taxon>
        <taxon>Nematoda</taxon>
        <taxon>Chromadorea</taxon>
        <taxon>Rhabditida</taxon>
        <taxon>Rhabditina</taxon>
        <taxon>Rhabditomorpha</taxon>
        <taxon>Strongyloidea</taxon>
        <taxon>Strongylidae</taxon>
        <taxon>Cylicocyclus</taxon>
    </lineage>
</organism>
<feature type="region of interest" description="Disordered" evidence="1">
    <location>
        <begin position="155"/>
        <end position="175"/>
    </location>
</feature>
<dbReference type="Pfam" id="PF10545">
    <property type="entry name" value="MADF_DNA_bdg"/>
    <property type="match status" value="1"/>
</dbReference>
<evidence type="ECO:0000259" key="2">
    <source>
        <dbReference type="Pfam" id="PF10545"/>
    </source>
</evidence>
<keyword evidence="4" id="KW-1185">Reference proteome</keyword>
<dbReference type="AlphaFoldDB" id="A0AA36M0E1"/>
<sequence>MAPDEKDVIVEEVLKRRNLLWDRSGTREPNCNHKRTQAWKEIRRIVFEKCDKEMSIESIKRCWRAKRGNVRDLLMKEKKYRSATGGGVNVALEHALSKGMASMTEADVKIARALGPEACFGGLRVAESAVCAAPPSESSAEFSGSQEKELLKQLSTFESDSESDADDDSPPRKRRCSAQQELLEEQTKYIRAKRMYLEKKYAILSKVDALVDRIQININVQTSPPKQHLGSVAPMRTNVDNNIEESLLS</sequence>
<evidence type="ECO:0000313" key="3">
    <source>
        <dbReference type="EMBL" id="CAJ0594650.1"/>
    </source>
</evidence>
<dbReference type="InterPro" id="IPR006578">
    <property type="entry name" value="MADF-dom"/>
</dbReference>
<feature type="compositionally biased region" description="Acidic residues" evidence="1">
    <location>
        <begin position="159"/>
        <end position="168"/>
    </location>
</feature>
<proteinExistence type="predicted"/>
<protein>
    <recommendedName>
        <fullName evidence="2">MADF domain-containing protein</fullName>
    </recommendedName>
</protein>
<dbReference type="Proteomes" id="UP001176961">
    <property type="component" value="Unassembled WGS sequence"/>
</dbReference>
<dbReference type="EMBL" id="CATQJL010000112">
    <property type="protein sequence ID" value="CAJ0594650.1"/>
    <property type="molecule type" value="Genomic_DNA"/>
</dbReference>
<feature type="domain" description="MADF" evidence="2">
    <location>
        <begin position="14"/>
        <end position="78"/>
    </location>
</feature>